<protein>
    <recommendedName>
        <fullName evidence="4">ABC transporter permease</fullName>
    </recommendedName>
</protein>
<gene>
    <name evidence="2" type="ORF">KVH32_17455</name>
</gene>
<feature type="transmembrane region" description="Helical" evidence="1">
    <location>
        <begin position="251"/>
        <end position="268"/>
    </location>
</feature>
<evidence type="ECO:0000313" key="3">
    <source>
        <dbReference type="Proteomes" id="UP000758701"/>
    </source>
</evidence>
<evidence type="ECO:0008006" key="4">
    <source>
        <dbReference type="Google" id="ProtNLM"/>
    </source>
</evidence>
<evidence type="ECO:0000313" key="2">
    <source>
        <dbReference type="EMBL" id="MBZ6152933.1"/>
    </source>
</evidence>
<evidence type="ECO:0000256" key="1">
    <source>
        <dbReference type="SAM" id="Phobius"/>
    </source>
</evidence>
<feature type="transmembrane region" description="Helical" evidence="1">
    <location>
        <begin position="225"/>
        <end position="244"/>
    </location>
</feature>
<dbReference type="RefSeq" id="WP_037767232.1">
    <property type="nucleotide sequence ID" value="NZ_JAHSSQ010000013.1"/>
</dbReference>
<name>A0ABS7W4L0_STROV</name>
<sequence>MNLRVLGIELRRSVAPWAGGIVLASALAFLYLLNGEWWQGTTAWTAQWTTLALWTRGLLFYLWPVAVGLGALQGLRDHRSTMSELLASTPRPPRHRAAASAGATTAALVSAFALVLLVGAVQVFGNTEYAHLGWLPIALVGALSLVAGAVLGMGAGRALPSPLTPPVLAMTAFVFTALLHSTLGRMDTTAQTGMPSSEPNRLSLLSPAVQEVRHALLTFPAPVNAGQAIWLLGMAVTGFALLVAATRRGRLLALAPMAAAAALALLVLPSDPRRILVVDEAAAAPVCDGRVCVAEAHRDRLAGLAGPGRDALSRLHDALGEDAPDSVGENTTVVPDGVVPRWSRERVLFTFDDETVADARGEGLTAALIGRAMVPGCVPAGWSTLGTDEYARAVAVAWVVGDLTPLPGTSKTLSAEIDAQARPVWNELKALPRSEQLARINTMRRVALSCDGDSLDALKGGTGR</sequence>
<feature type="transmembrane region" description="Helical" evidence="1">
    <location>
        <begin position="133"/>
        <end position="155"/>
    </location>
</feature>
<reference evidence="2 3" key="1">
    <citation type="submission" date="2021-06" db="EMBL/GenBank/DDBJ databases">
        <title>Ecological speciation of a Streptomyces species isolated from different habitats and geographic origins.</title>
        <authorList>
            <person name="Wang J."/>
        </authorList>
    </citation>
    <scope>NUCLEOTIDE SEQUENCE [LARGE SCALE GENOMIC DNA]</scope>
    <source>
        <strain evidence="2 3">FXJ8.012</strain>
    </source>
</reference>
<accession>A0ABS7W4L0</accession>
<feature type="transmembrane region" description="Helical" evidence="1">
    <location>
        <begin position="167"/>
        <end position="186"/>
    </location>
</feature>
<dbReference type="Proteomes" id="UP000758701">
    <property type="component" value="Unassembled WGS sequence"/>
</dbReference>
<keyword evidence="1" id="KW-0472">Membrane</keyword>
<comment type="caution">
    <text evidence="2">The sequence shown here is derived from an EMBL/GenBank/DDBJ whole genome shotgun (WGS) entry which is preliminary data.</text>
</comment>
<organism evidence="2 3">
    <name type="scientific">Streptomyces olivaceus</name>
    <dbReference type="NCBI Taxonomy" id="47716"/>
    <lineage>
        <taxon>Bacteria</taxon>
        <taxon>Bacillati</taxon>
        <taxon>Actinomycetota</taxon>
        <taxon>Actinomycetes</taxon>
        <taxon>Kitasatosporales</taxon>
        <taxon>Streptomycetaceae</taxon>
        <taxon>Streptomyces</taxon>
    </lineage>
</organism>
<keyword evidence="3" id="KW-1185">Reference proteome</keyword>
<feature type="transmembrane region" description="Helical" evidence="1">
    <location>
        <begin position="53"/>
        <end position="75"/>
    </location>
</feature>
<keyword evidence="1" id="KW-0812">Transmembrane</keyword>
<keyword evidence="1" id="KW-1133">Transmembrane helix</keyword>
<feature type="transmembrane region" description="Helical" evidence="1">
    <location>
        <begin position="14"/>
        <end position="33"/>
    </location>
</feature>
<feature type="transmembrane region" description="Helical" evidence="1">
    <location>
        <begin position="96"/>
        <end position="121"/>
    </location>
</feature>
<dbReference type="EMBL" id="JAHSTP010000006">
    <property type="protein sequence ID" value="MBZ6152933.1"/>
    <property type="molecule type" value="Genomic_DNA"/>
</dbReference>
<proteinExistence type="predicted"/>